<reference evidence="1 2" key="1">
    <citation type="submission" date="2019-09" db="EMBL/GenBank/DDBJ databases">
        <title>Salinarimonas rosea gen. nov., sp. nov., a new member of the a-2 subgroup of the Proteobacteria.</title>
        <authorList>
            <person name="Liu J."/>
        </authorList>
    </citation>
    <scope>NUCLEOTIDE SEQUENCE [LARGE SCALE GENOMIC DNA]</scope>
    <source>
        <strain evidence="1 2">BN140002</strain>
    </source>
</reference>
<keyword evidence="2" id="KW-1185">Reference proteome</keyword>
<evidence type="ECO:0000313" key="2">
    <source>
        <dbReference type="Proteomes" id="UP000323142"/>
    </source>
</evidence>
<dbReference type="RefSeq" id="WP_149817725.1">
    <property type="nucleotide sequence ID" value="NZ_VUOA01000021.1"/>
</dbReference>
<accession>A0A5B2VD13</accession>
<protein>
    <submittedName>
        <fullName evidence="1">Uncharacterized protein</fullName>
    </submittedName>
</protein>
<evidence type="ECO:0000313" key="1">
    <source>
        <dbReference type="EMBL" id="KAA2236951.1"/>
    </source>
</evidence>
<dbReference type="AlphaFoldDB" id="A0A5B2VD13"/>
<gene>
    <name evidence="1" type="ORF">F0L46_11810</name>
</gene>
<dbReference type="EMBL" id="VUOA01000021">
    <property type="protein sequence ID" value="KAA2236951.1"/>
    <property type="molecule type" value="Genomic_DNA"/>
</dbReference>
<proteinExistence type="predicted"/>
<organism evidence="1 2">
    <name type="scientific">Salinarimonas soli</name>
    <dbReference type="NCBI Taxonomy" id="1638099"/>
    <lineage>
        <taxon>Bacteria</taxon>
        <taxon>Pseudomonadati</taxon>
        <taxon>Pseudomonadota</taxon>
        <taxon>Alphaproteobacteria</taxon>
        <taxon>Hyphomicrobiales</taxon>
        <taxon>Salinarimonadaceae</taxon>
        <taxon>Salinarimonas</taxon>
    </lineage>
</organism>
<sequence length="92" mass="9492">MSEAVPLPVAEVITTAGLALAEAARLRCIGRIALRSAGITDADIIKTISGEELAACRQAFDEIQADVLARLARLPAEPAASSGTTPEEPHNG</sequence>
<dbReference type="Proteomes" id="UP000323142">
    <property type="component" value="Unassembled WGS sequence"/>
</dbReference>
<name>A0A5B2VD13_9HYPH</name>
<comment type="caution">
    <text evidence="1">The sequence shown here is derived from an EMBL/GenBank/DDBJ whole genome shotgun (WGS) entry which is preliminary data.</text>
</comment>
<reference evidence="1 2" key="2">
    <citation type="submission" date="2019-09" db="EMBL/GenBank/DDBJ databases">
        <authorList>
            <person name="Jin C."/>
        </authorList>
    </citation>
    <scope>NUCLEOTIDE SEQUENCE [LARGE SCALE GENOMIC DNA]</scope>
    <source>
        <strain evidence="1 2">BN140002</strain>
    </source>
</reference>